<gene>
    <name evidence="3" type="ORF">MIND_00135000</name>
</gene>
<protein>
    <submittedName>
        <fullName evidence="3">Uncharacterized protein</fullName>
    </submittedName>
</protein>
<dbReference type="AlphaFoldDB" id="A0A8H6TCQ1"/>
<dbReference type="OrthoDB" id="439917at2759"/>
<dbReference type="Proteomes" id="UP000636479">
    <property type="component" value="Unassembled WGS sequence"/>
</dbReference>
<proteinExistence type="predicted"/>
<feature type="signal peptide" evidence="2">
    <location>
        <begin position="1"/>
        <end position="21"/>
    </location>
</feature>
<evidence type="ECO:0000313" key="4">
    <source>
        <dbReference type="Proteomes" id="UP000636479"/>
    </source>
</evidence>
<dbReference type="GeneID" id="59340797"/>
<dbReference type="RefSeq" id="XP_037226191.1">
    <property type="nucleotide sequence ID" value="XM_037358281.1"/>
</dbReference>
<dbReference type="EMBL" id="JACAZF010000001">
    <property type="protein sequence ID" value="KAF7316168.1"/>
    <property type="molecule type" value="Genomic_DNA"/>
</dbReference>
<name>A0A8H6TCQ1_9AGAR</name>
<feature type="region of interest" description="Disordered" evidence="1">
    <location>
        <begin position="262"/>
        <end position="284"/>
    </location>
</feature>
<evidence type="ECO:0000256" key="1">
    <source>
        <dbReference type="SAM" id="MobiDB-lite"/>
    </source>
</evidence>
<organism evidence="3 4">
    <name type="scientific">Mycena indigotica</name>
    <dbReference type="NCBI Taxonomy" id="2126181"/>
    <lineage>
        <taxon>Eukaryota</taxon>
        <taxon>Fungi</taxon>
        <taxon>Dikarya</taxon>
        <taxon>Basidiomycota</taxon>
        <taxon>Agaricomycotina</taxon>
        <taxon>Agaricomycetes</taxon>
        <taxon>Agaricomycetidae</taxon>
        <taxon>Agaricales</taxon>
        <taxon>Marasmiineae</taxon>
        <taxon>Mycenaceae</taxon>
        <taxon>Mycena</taxon>
    </lineage>
</organism>
<keyword evidence="2" id="KW-0732">Signal</keyword>
<comment type="caution">
    <text evidence="3">The sequence shown here is derived from an EMBL/GenBank/DDBJ whole genome shotgun (WGS) entry which is preliminary data.</text>
</comment>
<sequence length="351" mass="36159">MFASNAASFFVLMVAALTATASNHGSSKHHDILVRAAPCAAGSYANSAGWHVSTSLRPDLSCIPATNGSYVPNNGATTSTLCAAGSYQPRAGQNFCYGAPSGRFASQPGMRGVCGACCGWTTTQTNYNTGVVKCSGSTPFSGRASGSGCVSTRQGCDPVATCAQAANGACPDQSFEFVGPAPGAISKATYAAYGLFNVDPNPANAIIFEIQLDPTMQNGSKLNIKATTTSYAATYPFMGGIVGAASSSNDFASGSPNYAYIQGTSQTPTGSGPQSVPNSFPGSPSFAESSIWSYDRVSTRVSPQWINTDGTSPATFPIYLPDYQAIAITGDVAEFTNQFGTATRISFTYLP</sequence>
<reference evidence="3" key="1">
    <citation type="submission" date="2020-05" db="EMBL/GenBank/DDBJ databases">
        <title>Mycena genomes resolve the evolution of fungal bioluminescence.</title>
        <authorList>
            <person name="Tsai I.J."/>
        </authorList>
    </citation>
    <scope>NUCLEOTIDE SEQUENCE</scope>
    <source>
        <strain evidence="3">171206Taipei</strain>
    </source>
</reference>
<keyword evidence="4" id="KW-1185">Reference proteome</keyword>
<evidence type="ECO:0000256" key="2">
    <source>
        <dbReference type="SAM" id="SignalP"/>
    </source>
</evidence>
<accession>A0A8H6TCQ1</accession>
<feature type="chain" id="PRO_5034015114" evidence="2">
    <location>
        <begin position="22"/>
        <end position="351"/>
    </location>
</feature>
<evidence type="ECO:0000313" key="3">
    <source>
        <dbReference type="EMBL" id="KAF7316168.1"/>
    </source>
</evidence>